<dbReference type="EMBL" id="BNCP01000032">
    <property type="protein sequence ID" value="GIL85171.1"/>
    <property type="molecule type" value="Genomic_DNA"/>
</dbReference>
<dbReference type="OrthoDB" id="6128208at2759"/>
<keyword evidence="7" id="KW-1015">Disulfide bond</keyword>
<evidence type="ECO:0000259" key="11">
    <source>
        <dbReference type="PROSITE" id="PS50287"/>
    </source>
</evidence>
<evidence type="ECO:0000256" key="8">
    <source>
        <dbReference type="ARBA" id="ARBA00023180"/>
    </source>
</evidence>
<keyword evidence="2" id="KW-0812">Transmembrane</keyword>
<dbReference type="PANTHER" id="PTHR19331:SF465">
    <property type="entry name" value="EGG PEPTIDE SPERACT RECEPTOR"/>
    <property type="match status" value="1"/>
</dbReference>
<accession>A0A8J4GGP6</accession>
<feature type="region of interest" description="Disordered" evidence="9">
    <location>
        <begin position="1065"/>
        <end position="1119"/>
    </location>
</feature>
<feature type="region of interest" description="Disordered" evidence="9">
    <location>
        <begin position="204"/>
        <end position="255"/>
    </location>
</feature>
<dbReference type="FunFam" id="3.10.250.10:FF:000016">
    <property type="entry name" value="Scavenger receptor cysteine-rich protein type 12"/>
    <property type="match status" value="3"/>
</dbReference>
<evidence type="ECO:0000256" key="2">
    <source>
        <dbReference type="ARBA" id="ARBA00022692"/>
    </source>
</evidence>
<evidence type="ECO:0000313" key="12">
    <source>
        <dbReference type="EMBL" id="GIL85171.1"/>
    </source>
</evidence>
<dbReference type="SUPFAM" id="SSF50494">
    <property type="entry name" value="Trypsin-like serine proteases"/>
    <property type="match status" value="1"/>
</dbReference>
<feature type="region of interest" description="Disordered" evidence="9">
    <location>
        <begin position="165"/>
        <end position="184"/>
    </location>
</feature>
<keyword evidence="5" id="KW-1133">Transmembrane helix</keyword>
<dbReference type="InterPro" id="IPR009003">
    <property type="entry name" value="Peptidase_S1_PA"/>
</dbReference>
<feature type="chain" id="PRO_5036433643" description="SRCR domain-containing protein" evidence="10">
    <location>
        <begin position="27"/>
        <end position="1610"/>
    </location>
</feature>
<evidence type="ECO:0000256" key="9">
    <source>
        <dbReference type="SAM" id="MobiDB-lite"/>
    </source>
</evidence>
<keyword evidence="8" id="KW-0325">Glycoprotein</keyword>
<dbReference type="PRINTS" id="PR00258">
    <property type="entry name" value="SPERACTRCPTR"/>
</dbReference>
<evidence type="ECO:0000256" key="7">
    <source>
        <dbReference type="ARBA" id="ARBA00023157"/>
    </source>
</evidence>
<keyword evidence="6" id="KW-0472">Membrane</keyword>
<feature type="compositionally biased region" description="Pro residues" evidence="9">
    <location>
        <begin position="1067"/>
        <end position="1117"/>
    </location>
</feature>
<evidence type="ECO:0000313" key="15">
    <source>
        <dbReference type="Proteomes" id="UP000747110"/>
    </source>
</evidence>
<dbReference type="InterPro" id="IPR043504">
    <property type="entry name" value="Peptidase_S1_PA_chymotrypsin"/>
</dbReference>
<dbReference type="Gene3D" id="3.10.250.10">
    <property type="entry name" value="SRCR-like domain"/>
    <property type="match status" value="6"/>
</dbReference>
<dbReference type="Gene3D" id="2.40.10.10">
    <property type="entry name" value="Trypsin-like serine proteases"/>
    <property type="match status" value="2"/>
</dbReference>
<dbReference type="Proteomes" id="UP000722791">
    <property type="component" value="Unassembled WGS sequence"/>
</dbReference>
<feature type="domain" description="SRCR" evidence="11">
    <location>
        <begin position="1128"/>
        <end position="1251"/>
    </location>
</feature>
<evidence type="ECO:0000256" key="4">
    <source>
        <dbReference type="ARBA" id="ARBA00022737"/>
    </source>
</evidence>
<dbReference type="Proteomes" id="UP000747110">
    <property type="component" value="Unassembled WGS sequence"/>
</dbReference>
<proteinExistence type="predicted"/>
<keyword evidence="4" id="KW-0677">Repeat</keyword>
<protein>
    <recommendedName>
        <fullName evidence="11">SRCR domain-containing protein</fullName>
    </recommendedName>
</protein>
<dbReference type="SMART" id="SM00202">
    <property type="entry name" value="SR"/>
    <property type="match status" value="6"/>
</dbReference>
<feature type="domain" description="SRCR" evidence="11">
    <location>
        <begin position="1276"/>
        <end position="1400"/>
    </location>
</feature>
<dbReference type="PROSITE" id="PS50287">
    <property type="entry name" value="SRCR_2"/>
    <property type="match status" value="6"/>
</dbReference>
<dbReference type="PROSITE" id="PS00420">
    <property type="entry name" value="SRCR_1"/>
    <property type="match status" value="1"/>
</dbReference>
<keyword evidence="15" id="KW-1185">Reference proteome</keyword>
<reference evidence="13" key="1">
    <citation type="journal article" date="2021" name="Proc. Natl. Acad. Sci. U.S.A.">
        <title>Three genomes in the algal genus Volvox reveal the fate of a haploid sex-determining region after a transition to homothallism.</title>
        <authorList>
            <person name="Yamamoto K."/>
            <person name="Hamaji T."/>
            <person name="Kawai-Toyooka H."/>
            <person name="Matsuzaki R."/>
            <person name="Takahashi F."/>
            <person name="Nishimura Y."/>
            <person name="Kawachi M."/>
            <person name="Noguchi H."/>
            <person name="Minakuchi Y."/>
            <person name="Umen J.G."/>
            <person name="Toyoda A."/>
            <person name="Nozaki H."/>
        </authorList>
    </citation>
    <scope>NUCLEOTIDE SEQUENCE</scope>
    <source>
        <strain evidence="13">NIES-3785</strain>
        <strain evidence="12">NIES-3786</strain>
    </source>
</reference>
<feature type="domain" description="SRCR" evidence="11">
    <location>
        <begin position="674"/>
        <end position="776"/>
    </location>
</feature>
<evidence type="ECO:0000313" key="14">
    <source>
        <dbReference type="Proteomes" id="UP000722791"/>
    </source>
</evidence>
<comment type="caution">
    <text evidence="13">The sequence shown here is derived from an EMBL/GenBank/DDBJ whole genome shotgun (WGS) entry which is preliminary data.</text>
</comment>
<keyword evidence="3 10" id="KW-0732">Signal</keyword>
<evidence type="ECO:0000256" key="3">
    <source>
        <dbReference type="ARBA" id="ARBA00022729"/>
    </source>
</evidence>
<organism evidence="13 14">
    <name type="scientific">Volvox reticuliferus</name>
    <dbReference type="NCBI Taxonomy" id="1737510"/>
    <lineage>
        <taxon>Eukaryota</taxon>
        <taxon>Viridiplantae</taxon>
        <taxon>Chlorophyta</taxon>
        <taxon>core chlorophytes</taxon>
        <taxon>Chlorophyceae</taxon>
        <taxon>CS clade</taxon>
        <taxon>Chlamydomonadales</taxon>
        <taxon>Volvocaceae</taxon>
        <taxon>Volvox</taxon>
    </lineage>
</organism>
<evidence type="ECO:0000313" key="13">
    <source>
        <dbReference type="EMBL" id="GIM06535.1"/>
    </source>
</evidence>
<feature type="domain" description="SRCR" evidence="11">
    <location>
        <begin position="535"/>
        <end position="646"/>
    </location>
</feature>
<feature type="compositionally biased region" description="Pro residues" evidence="9">
    <location>
        <begin position="1408"/>
        <end position="1585"/>
    </location>
</feature>
<gene>
    <name evidence="12" type="ORF">Vretifemale_13569</name>
    <name evidence="13" type="ORF">Vretimale_10831</name>
</gene>
<evidence type="ECO:0000256" key="10">
    <source>
        <dbReference type="SAM" id="SignalP"/>
    </source>
</evidence>
<dbReference type="InterPro" id="IPR018114">
    <property type="entry name" value="TRYPSIN_HIS"/>
</dbReference>
<evidence type="ECO:0000256" key="5">
    <source>
        <dbReference type="ARBA" id="ARBA00022989"/>
    </source>
</evidence>
<dbReference type="GO" id="GO:0016020">
    <property type="term" value="C:membrane"/>
    <property type="evidence" value="ECO:0007669"/>
    <property type="project" value="UniProtKB-SubCell"/>
</dbReference>
<dbReference type="Pfam" id="PF00530">
    <property type="entry name" value="SRCR"/>
    <property type="match status" value="6"/>
</dbReference>
<dbReference type="PRINTS" id="PR01217">
    <property type="entry name" value="PRICHEXTENSN"/>
</dbReference>
<feature type="region of interest" description="Disordered" evidence="9">
    <location>
        <begin position="1408"/>
        <end position="1610"/>
    </location>
</feature>
<evidence type="ECO:0000256" key="6">
    <source>
        <dbReference type="ARBA" id="ARBA00023136"/>
    </source>
</evidence>
<dbReference type="SUPFAM" id="SSF56487">
    <property type="entry name" value="SRCR-like"/>
    <property type="match status" value="6"/>
</dbReference>
<name>A0A8J4GGP6_9CHLO</name>
<dbReference type="PANTHER" id="PTHR19331">
    <property type="entry name" value="SCAVENGER RECEPTOR DOMAIN-CONTAINING"/>
    <property type="match status" value="1"/>
</dbReference>
<dbReference type="InterPro" id="IPR001190">
    <property type="entry name" value="SRCR"/>
</dbReference>
<sequence>MRKAEMLRRSLVALASILLWTAHAAARHSPSAKTVYDCHLCPVTIKPICTEGLLTLTNECLALCQGITSYTEGACEDPLFKVVGFAREPTRATRTRALATTDEPLPVHTTLHDDDDEDGRKNNERFEAFTRFHSIGYIYLGKADELGFQGISAAGGLKASVRRNLQKASDDRVQDEDPPGGPLQRVYRSFRLYQDGSLYAELEPWTVPGDRHAAEPAGSEGTEDLETWQQQQQQQPHAGSPHHAKDVANSRARGRAARSLLQQGTNYSAGSALYWPNNAVVQMYATIGGTVSIPTLQYCSGTWVSGYDILTAAHCVGDWSSTTPLAFSNFKIRPGMDGLTTPFGTYQALFVSWYRAEFLRGNQPTSVNYYDIAMIRADRFSPDSILPYHSYMGVKYDCSKRLYTASSCGYPVVDLKPKPENTPWYQRCTDFTLGSTMCQPGARVPAWFNSVGGQSGSAAVDLEDWKIVAVLSGKPINSNTTSFWAPITAQHFAAIARWRYNGINATDPVPPAPPVPPPPPPLNVTRYACDTNGTIRLVPTQPGNGTRGRVEICLPDVYGASYWWSTICSQGWGYTEAKVACRELGVPGTAAPANSFFGSQGADQRYFWVTNVSCAGTESRLADCARNAWGNLASCASAEAAGVICNFTDTGSASTATIIAPEYEYAAYPCDKDWQLGLDGSSSSGRLSVCLNGTWGSICDDQWDDLDASSACRQLGFTGGTALSGAQTGTSPSGMRVWLSQVNCSGTETTLSACPLGSPIAMARCTPAMAAGVTCFNGNDTSMPATAIPYAAPSCNLPGDLRVVPVGDFSVQLGGEGMVSGRVELCVNRRWGAVCADNNWNQVDANVVCRSLGYRYAVAGSTSATSGEPIWVQNLQCDGAENDLTRCLAESWRGASPATGCPGGLRAAVACSNLSLSAPPPPTSPYTCSSPGALRLAGDSSYNDTTAGTAGGRVEFCYNGMWGTICQDLWTPPEARVVCRTLGYAYGGTGGTGTFGVASTQQPVWLSYLACEGTESSLRECYKFTVANSTFVEMSGYVGLLQYTASTISMCTAHQADLTVRCSKQYIPPPPAPSPPPPPPLTPLPPPAPPGSPPSPPSAFPSPPQPPSPSSMPPSPRVPYSCTETGAVRLVDGPNPYAGRLEICYKGAWGTVCNTNWDEMLSNIVCRQILGVPTAYGVAMTSFGASGSFPRFQLATDLVRKWLDPPAFRNLCYGNESRLADCVPTEAWGTISTTCANTQVVHVMDVGLVCWPSQSAVVSVPVLTTPPYNCSNDMEIRLVNGSSPGMGRVEVCRKGQWGAVCGSNWDNNAAAALCRGLGYSGGYVNNVPGNITGALCTNNINCRPRLYGDPGLNQTIWFWSTSCPPNATSFWDCARNDTISGNMANPITGACLGPARAVCVGSRFLPPPPSPPPLPPPPSPPPSQPSPPPLPPPPSPPPSQPSPTPPSTPSAPSRPSPRKPVPPSPPPSGPPPPNLPPPNPGPPNPSPPSPSTPSPFSPSLDPPSPEPSSPQLPSPPPRKLSPPNPAPVAPKRQPPSPKPPPKKPPSPPPPRPPPRRPPSPQPPKRLKPPSAPRQPKRPYPPPSPPRRPRAPRPPRLPTSPKPPPRKGWAN</sequence>
<feature type="domain" description="SRCR" evidence="11">
    <location>
        <begin position="801"/>
        <end position="912"/>
    </location>
</feature>
<dbReference type="EMBL" id="BNCQ01000021">
    <property type="protein sequence ID" value="GIM06535.1"/>
    <property type="molecule type" value="Genomic_DNA"/>
</dbReference>
<feature type="compositionally biased region" description="Pro residues" evidence="9">
    <location>
        <begin position="1593"/>
        <end position="1602"/>
    </location>
</feature>
<evidence type="ECO:0000256" key="1">
    <source>
        <dbReference type="ARBA" id="ARBA00004167"/>
    </source>
</evidence>
<comment type="subcellular location">
    <subcellularLocation>
        <location evidence="1">Membrane</location>
        <topology evidence="1">Single-pass membrane protein</topology>
    </subcellularLocation>
</comment>
<feature type="domain" description="SRCR" evidence="11">
    <location>
        <begin position="934"/>
        <end position="1063"/>
    </location>
</feature>
<feature type="signal peptide" evidence="10">
    <location>
        <begin position="1"/>
        <end position="26"/>
    </location>
</feature>
<dbReference type="GO" id="GO:0004252">
    <property type="term" value="F:serine-type endopeptidase activity"/>
    <property type="evidence" value="ECO:0007669"/>
    <property type="project" value="InterPro"/>
</dbReference>
<dbReference type="InterPro" id="IPR036772">
    <property type="entry name" value="SRCR-like_dom_sf"/>
</dbReference>
<dbReference type="PROSITE" id="PS00134">
    <property type="entry name" value="TRYPSIN_HIS"/>
    <property type="match status" value="1"/>
</dbReference>
<dbReference type="GO" id="GO:0006508">
    <property type="term" value="P:proteolysis"/>
    <property type="evidence" value="ECO:0007669"/>
    <property type="project" value="InterPro"/>
</dbReference>